<comment type="caution">
    <text evidence="2">The sequence shown here is derived from an EMBL/GenBank/DDBJ whole genome shotgun (WGS) entry which is preliminary data.</text>
</comment>
<dbReference type="Pfam" id="PF01796">
    <property type="entry name" value="OB_ChsH2_C"/>
    <property type="match status" value="1"/>
</dbReference>
<evidence type="ECO:0000313" key="2">
    <source>
        <dbReference type="EMBL" id="GLL12733.1"/>
    </source>
</evidence>
<reference evidence="2" key="1">
    <citation type="journal article" date="2014" name="Int. J. Syst. Evol. Microbiol.">
        <title>Complete genome sequence of Corynebacterium casei LMG S-19264T (=DSM 44701T), isolated from a smear-ripened cheese.</title>
        <authorList>
            <consortium name="US DOE Joint Genome Institute (JGI-PGF)"/>
            <person name="Walter F."/>
            <person name="Albersmeier A."/>
            <person name="Kalinowski J."/>
            <person name="Ruckert C."/>
        </authorList>
    </citation>
    <scope>NUCLEOTIDE SEQUENCE</scope>
    <source>
        <strain evidence="2">VKM Ac-1069</strain>
    </source>
</reference>
<organism evidence="2 3">
    <name type="scientific">Pseudonocardia halophobica</name>
    <dbReference type="NCBI Taxonomy" id="29401"/>
    <lineage>
        <taxon>Bacteria</taxon>
        <taxon>Bacillati</taxon>
        <taxon>Actinomycetota</taxon>
        <taxon>Actinomycetes</taxon>
        <taxon>Pseudonocardiales</taxon>
        <taxon>Pseudonocardiaceae</taxon>
        <taxon>Pseudonocardia</taxon>
    </lineage>
</organism>
<dbReference type="Proteomes" id="UP001143463">
    <property type="component" value="Unassembled WGS sequence"/>
</dbReference>
<dbReference type="PANTHER" id="PTHR34075:SF5">
    <property type="entry name" value="BLR3430 PROTEIN"/>
    <property type="match status" value="1"/>
</dbReference>
<sequence length="127" mass="13369">MVGKVARDAATAEFFDGTARGELLLRRCHDGHLSSPYATACETCAAADLTATPAKGGGTVVSHAAAHRRDGTTLPLVIVELDEGPWWWSCVVGAEPHEVTTGARVRLHHERADGGSEAVPVFRLVAA</sequence>
<evidence type="ECO:0000259" key="1">
    <source>
        <dbReference type="Pfam" id="PF01796"/>
    </source>
</evidence>
<name>A0A9W6NXI4_9PSEU</name>
<dbReference type="InterPro" id="IPR002878">
    <property type="entry name" value="ChsH2_C"/>
</dbReference>
<dbReference type="InterPro" id="IPR012340">
    <property type="entry name" value="NA-bd_OB-fold"/>
</dbReference>
<dbReference type="SUPFAM" id="SSF50249">
    <property type="entry name" value="Nucleic acid-binding proteins"/>
    <property type="match status" value="1"/>
</dbReference>
<dbReference type="InterPro" id="IPR052513">
    <property type="entry name" value="Thioester_dehydratase-like"/>
</dbReference>
<protein>
    <recommendedName>
        <fullName evidence="1">ChsH2 C-terminal OB-fold domain-containing protein</fullName>
    </recommendedName>
</protein>
<dbReference type="EMBL" id="BSFQ01000016">
    <property type="protein sequence ID" value="GLL12733.1"/>
    <property type="molecule type" value="Genomic_DNA"/>
</dbReference>
<feature type="domain" description="ChsH2 C-terminal OB-fold" evidence="1">
    <location>
        <begin position="53"/>
        <end position="107"/>
    </location>
</feature>
<dbReference type="AlphaFoldDB" id="A0A9W6NXI4"/>
<accession>A0A9W6NXI4</accession>
<reference evidence="2" key="2">
    <citation type="submission" date="2023-01" db="EMBL/GenBank/DDBJ databases">
        <authorList>
            <person name="Sun Q."/>
            <person name="Evtushenko L."/>
        </authorList>
    </citation>
    <scope>NUCLEOTIDE SEQUENCE</scope>
    <source>
        <strain evidence="2">VKM Ac-1069</strain>
    </source>
</reference>
<keyword evidence="3" id="KW-1185">Reference proteome</keyword>
<evidence type="ECO:0000313" key="3">
    <source>
        <dbReference type="Proteomes" id="UP001143463"/>
    </source>
</evidence>
<dbReference type="RefSeq" id="WP_051737614.1">
    <property type="nucleotide sequence ID" value="NZ_BAAAUZ010000049.1"/>
</dbReference>
<dbReference type="PANTHER" id="PTHR34075">
    <property type="entry name" value="BLR3430 PROTEIN"/>
    <property type="match status" value="1"/>
</dbReference>
<gene>
    <name evidence="2" type="ORF">GCM10017577_38740</name>
</gene>
<proteinExistence type="predicted"/>